<protein>
    <recommendedName>
        <fullName evidence="4">Glycosyltransferase RgtA/B/C/D-like domain-containing protein</fullName>
    </recommendedName>
</protein>
<feature type="transmembrane region" description="Helical" evidence="1">
    <location>
        <begin position="67"/>
        <end position="87"/>
    </location>
</feature>
<feature type="transmembrane region" description="Helical" evidence="1">
    <location>
        <begin position="522"/>
        <end position="541"/>
    </location>
</feature>
<name>A0ABU2H4D9_9ACTN</name>
<evidence type="ECO:0008006" key="4">
    <source>
        <dbReference type="Google" id="ProtNLM"/>
    </source>
</evidence>
<keyword evidence="1" id="KW-1133">Transmembrane helix</keyword>
<dbReference type="RefSeq" id="WP_310911273.1">
    <property type="nucleotide sequence ID" value="NZ_JAVLVT010000002.1"/>
</dbReference>
<feature type="transmembrane region" description="Helical" evidence="1">
    <location>
        <begin position="12"/>
        <end position="31"/>
    </location>
</feature>
<feature type="transmembrane region" description="Helical" evidence="1">
    <location>
        <begin position="37"/>
        <end position="55"/>
    </location>
</feature>
<feature type="transmembrane region" description="Helical" evidence="1">
    <location>
        <begin position="276"/>
        <end position="293"/>
    </location>
</feature>
<proteinExistence type="predicted"/>
<evidence type="ECO:0000313" key="2">
    <source>
        <dbReference type="EMBL" id="MDS1269724.1"/>
    </source>
</evidence>
<feature type="transmembrane region" description="Helical" evidence="1">
    <location>
        <begin position="300"/>
        <end position="319"/>
    </location>
</feature>
<dbReference type="EMBL" id="JAVLVT010000002">
    <property type="protein sequence ID" value="MDS1269724.1"/>
    <property type="molecule type" value="Genomic_DNA"/>
</dbReference>
<reference evidence="3" key="1">
    <citation type="submission" date="2023-07" db="EMBL/GenBank/DDBJ databases">
        <title>Novel species in the genus Lipingzhangella isolated from Sambhar Salt Lake.</title>
        <authorList>
            <person name="Jiya N."/>
            <person name="Kajale S."/>
            <person name="Sharma A."/>
        </authorList>
    </citation>
    <scope>NUCLEOTIDE SEQUENCE [LARGE SCALE GENOMIC DNA]</scope>
    <source>
        <strain evidence="3">LS1_29</strain>
    </source>
</reference>
<feature type="transmembrane region" description="Helical" evidence="1">
    <location>
        <begin position="253"/>
        <end position="270"/>
    </location>
</feature>
<feature type="transmembrane region" description="Helical" evidence="1">
    <location>
        <begin position="427"/>
        <end position="447"/>
    </location>
</feature>
<keyword evidence="3" id="KW-1185">Reference proteome</keyword>
<gene>
    <name evidence="2" type="ORF">RIF23_05390</name>
</gene>
<feature type="transmembrane region" description="Helical" evidence="1">
    <location>
        <begin position="331"/>
        <end position="353"/>
    </location>
</feature>
<feature type="transmembrane region" description="Helical" evidence="1">
    <location>
        <begin position="459"/>
        <end position="478"/>
    </location>
</feature>
<sequence length="680" mass="72441">MSAGRLLARGTALPVLVVGAWLLVSFPLLLFGQLTPVVGVAVGAPVVVVVATLVPRFVPDLPEHTPWWAVLGVGAVTVAFAAVQMAYHGEEIVVRRDAASYAQFTHWIAEHGSLPIPQQRELIAGDDPALSYQSLAFYQVGEVIWPQFLAGTPLTLTVGHWLGGIPGMLLTTPVLGALGVLVMAGLTARLVGPRWAPLAALLLALSLPHQWASRATYSEPVAQLLMLGALVLAVDALRTDSGVSSRRTPPTRVCALVLGSASGLAFGLGTVVRIDALRDLLPVVLFLGLLLLVRRAPALAMSGGLLVGLGYGGLASYVLSRPYVEYLADSVVPMLWVAAGVLAGTVAITAARWRRGLPGSIRPTWVATAAAAVPVLVVLGLALRPLVWQGRGHGHETTDAYVAYVQELEGLAVDGARTYTEMSLYWVGWYLGLATVLFATLGAALLLRRILRGEAPDWALPLLVLGWSVALTLARPAITPDHPWASRRLLVLVLPAFVLLAVWALARGVRALREQPERVPRPLLPLAVTLGVVVLVLPTAVTAHGIMTYRSDVGSVEQAERLCAQLPERASVLTVDDETGNSYLQLFRGMCGVPAARVTTTEAGTIHRLAAEVRSRDRVPVLAASSSRTIARYDTAGDYPTRAFRLNAEQDPSTLMRPPAGSWDVSTRVFLLPLTQGYAD</sequence>
<keyword evidence="1" id="KW-0472">Membrane</keyword>
<comment type="caution">
    <text evidence="2">The sequence shown here is derived from an EMBL/GenBank/DDBJ whole genome shotgun (WGS) entry which is preliminary data.</text>
</comment>
<accession>A0ABU2H4D9</accession>
<organism evidence="2 3">
    <name type="scientific">Lipingzhangella rawalii</name>
    <dbReference type="NCBI Taxonomy" id="2055835"/>
    <lineage>
        <taxon>Bacteria</taxon>
        <taxon>Bacillati</taxon>
        <taxon>Actinomycetota</taxon>
        <taxon>Actinomycetes</taxon>
        <taxon>Streptosporangiales</taxon>
        <taxon>Nocardiopsidaceae</taxon>
        <taxon>Lipingzhangella</taxon>
    </lineage>
</organism>
<dbReference type="Proteomes" id="UP001250214">
    <property type="component" value="Unassembled WGS sequence"/>
</dbReference>
<feature type="transmembrane region" description="Helical" evidence="1">
    <location>
        <begin position="161"/>
        <end position="183"/>
    </location>
</feature>
<evidence type="ECO:0000256" key="1">
    <source>
        <dbReference type="SAM" id="Phobius"/>
    </source>
</evidence>
<evidence type="ECO:0000313" key="3">
    <source>
        <dbReference type="Proteomes" id="UP001250214"/>
    </source>
</evidence>
<keyword evidence="1" id="KW-0812">Transmembrane</keyword>
<feature type="transmembrane region" description="Helical" evidence="1">
    <location>
        <begin position="490"/>
        <end position="510"/>
    </location>
</feature>
<feature type="transmembrane region" description="Helical" evidence="1">
    <location>
        <begin position="365"/>
        <end position="383"/>
    </location>
</feature>